<dbReference type="Proteomes" id="UP000014760">
    <property type="component" value="Unassembled WGS sequence"/>
</dbReference>
<evidence type="ECO:0000313" key="3">
    <source>
        <dbReference type="EnsemblMetazoa" id="CapteP126237"/>
    </source>
</evidence>
<dbReference type="EMBL" id="AMQN01025609">
    <property type="status" value="NOT_ANNOTATED_CDS"/>
    <property type="molecule type" value="Genomic_DNA"/>
</dbReference>
<dbReference type="AlphaFoldDB" id="R7UC52"/>
<organism evidence="2">
    <name type="scientific">Capitella teleta</name>
    <name type="common">Polychaete worm</name>
    <dbReference type="NCBI Taxonomy" id="283909"/>
    <lineage>
        <taxon>Eukaryota</taxon>
        <taxon>Metazoa</taxon>
        <taxon>Spiralia</taxon>
        <taxon>Lophotrochozoa</taxon>
        <taxon>Annelida</taxon>
        <taxon>Polychaeta</taxon>
        <taxon>Sedentaria</taxon>
        <taxon>Scolecida</taxon>
        <taxon>Capitellidae</taxon>
        <taxon>Capitella</taxon>
    </lineage>
</organism>
<dbReference type="PANTHER" id="PTHR19143">
    <property type="entry name" value="FIBRINOGEN/TENASCIN/ANGIOPOEITIN"/>
    <property type="match status" value="1"/>
</dbReference>
<reference evidence="2 4" key="2">
    <citation type="journal article" date="2013" name="Nature">
        <title>Insights into bilaterian evolution from three spiralian genomes.</title>
        <authorList>
            <person name="Simakov O."/>
            <person name="Marletaz F."/>
            <person name="Cho S.J."/>
            <person name="Edsinger-Gonzales E."/>
            <person name="Havlak P."/>
            <person name="Hellsten U."/>
            <person name="Kuo D.H."/>
            <person name="Larsson T."/>
            <person name="Lv J."/>
            <person name="Arendt D."/>
            <person name="Savage R."/>
            <person name="Osoegawa K."/>
            <person name="de Jong P."/>
            <person name="Grimwood J."/>
            <person name="Chapman J.A."/>
            <person name="Shapiro H."/>
            <person name="Aerts A."/>
            <person name="Otillar R.P."/>
            <person name="Terry A.Y."/>
            <person name="Boore J.L."/>
            <person name="Grigoriev I.V."/>
            <person name="Lindberg D.R."/>
            <person name="Seaver E.C."/>
            <person name="Weisblat D.A."/>
            <person name="Putnam N.H."/>
            <person name="Rokhsar D.S."/>
        </authorList>
    </citation>
    <scope>NUCLEOTIDE SEQUENCE</scope>
    <source>
        <strain evidence="2 4">I ESC-2004</strain>
    </source>
</reference>
<dbReference type="OrthoDB" id="6159560at2759"/>
<evidence type="ECO:0000259" key="1">
    <source>
        <dbReference type="PROSITE" id="PS51406"/>
    </source>
</evidence>
<dbReference type="InterPro" id="IPR036056">
    <property type="entry name" value="Fibrinogen-like_C"/>
</dbReference>
<reference evidence="3" key="3">
    <citation type="submission" date="2015-06" db="UniProtKB">
        <authorList>
            <consortium name="EnsemblMetazoa"/>
        </authorList>
    </citation>
    <scope>IDENTIFICATION</scope>
</reference>
<keyword evidence="4" id="KW-1185">Reference proteome</keyword>
<feature type="non-terminal residue" evidence="2">
    <location>
        <position position="1"/>
    </location>
</feature>
<dbReference type="OMA" id="RDCHAMA"/>
<dbReference type="PROSITE" id="PS51406">
    <property type="entry name" value="FIBRINOGEN_C_2"/>
    <property type="match status" value="1"/>
</dbReference>
<dbReference type="InterPro" id="IPR014716">
    <property type="entry name" value="Fibrinogen_a/b/g_C_1"/>
</dbReference>
<dbReference type="GO" id="GO:0005615">
    <property type="term" value="C:extracellular space"/>
    <property type="evidence" value="ECO:0007669"/>
    <property type="project" value="TreeGrafter"/>
</dbReference>
<sequence>NCKELQSRGTTRNGTYIIKSADVIGMGVYCDMETDGGGWLVFKRRKDGPQDLFLT</sequence>
<dbReference type="SUPFAM" id="SSF56496">
    <property type="entry name" value="Fibrinogen C-terminal domain-like"/>
    <property type="match status" value="1"/>
</dbReference>
<gene>
    <name evidence="2" type="ORF">CAPTEDRAFT_126237</name>
</gene>
<dbReference type="EnsemblMetazoa" id="CapteT126237">
    <property type="protein sequence ID" value="CapteP126237"/>
    <property type="gene ID" value="CapteG126237"/>
</dbReference>
<protein>
    <recommendedName>
        <fullName evidence="1">Fibrinogen C-terminal domain-containing protein</fullName>
    </recommendedName>
</protein>
<dbReference type="InterPro" id="IPR002181">
    <property type="entry name" value="Fibrinogen_a/b/g_C_dom"/>
</dbReference>
<dbReference type="HOGENOM" id="CLU_202239_0_0_1"/>
<evidence type="ECO:0000313" key="4">
    <source>
        <dbReference type="Proteomes" id="UP000014760"/>
    </source>
</evidence>
<evidence type="ECO:0000313" key="2">
    <source>
        <dbReference type="EMBL" id="ELU01373.1"/>
    </source>
</evidence>
<accession>R7UC52</accession>
<dbReference type="NCBIfam" id="NF040941">
    <property type="entry name" value="GGGWT_bact"/>
    <property type="match status" value="1"/>
</dbReference>
<proteinExistence type="predicted"/>
<feature type="domain" description="Fibrinogen C-terminal" evidence="1">
    <location>
        <begin position="1"/>
        <end position="55"/>
    </location>
</feature>
<name>R7UC52_CAPTE</name>
<dbReference type="Gene3D" id="3.90.215.10">
    <property type="entry name" value="Gamma Fibrinogen, chain A, domain 1"/>
    <property type="match status" value="1"/>
</dbReference>
<dbReference type="Pfam" id="PF00147">
    <property type="entry name" value="Fibrinogen_C"/>
    <property type="match status" value="1"/>
</dbReference>
<reference evidence="4" key="1">
    <citation type="submission" date="2012-12" db="EMBL/GenBank/DDBJ databases">
        <authorList>
            <person name="Hellsten U."/>
            <person name="Grimwood J."/>
            <person name="Chapman J.A."/>
            <person name="Shapiro H."/>
            <person name="Aerts A."/>
            <person name="Otillar R.P."/>
            <person name="Terry A.Y."/>
            <person name="Boore J.L."/>
            <person name="Simakov O."/>
            <person name="Marletaz F."/>
            <person name="Cho S.-J."/>
            <person name="Edsinger-Gonzales E."/>
            <person name="Havlak P."/>
            <person name="Kuo D.-H."/>
            <person name="Larsson T."/>
            <person name="Lv J."/>
            <person name="Arendt D."/>
            <person name="Savage R."/>
            <person name="Osoegawa K."/>
            <person name="de Jong P."/>
            <person name="Lindberg D.R."/>
            <person name="Seaver E.C."/>
            <person name="Weisblat D.A."/>
            <person name="Putnam N.H."/>
            <person name="Grigoriev I.V."/>
            <person name="Rokhsar D.S."/>
        </authorList>
    </citation>
    <scope>NUCLEOTIDE SEQUENCE</scope>
    <source>
        <strain evidence="4">I ESC-2004</strain>
    </source>
</reference>
<dbReference type="InterPro" id="IPR050373">
    <property type="entry name" value="Fibrinogen_C-term_domain"/>
</dbReference>
<dbReference type="STRING" id="283909.R7UC52"/>
<dbReference type="EMBL" id="KB305092">
    <property type="protein sequence ID" value="ELU01373.1"/>
    <property type="molecule type" value="Genomic_DNA"/>
</dbReference>